<evidence type="ECO:0000256" key="1">
    <source>
        <dbReference type="SAM" id="MobiDB-lite"/>
    </source>
</evidence>
<organism evidence="2 3">
    <name type="scientific">Oryza sativa subsp. japonica</name>
    <name type="common">Rice</name>
    <dbReference type="NCBI Taxonomy" id="39947"/>
    <lineage>
        <taxon>Eukaryota</taxon>
        <taxon>Viridiplantae</taxon>
        <taxon>Streptophyta</taxon>
        <taxon>Embryophyta</taxon>
        <taxon>Tracheophyta</taxon>
        <taxon>Spermatophyta</taxon>
        <taxon>Magnoliopsida</taxon>
        <taxon>Liliopsida</taxon>
        <taxon>Poales</taxon>
        <taxon>Poaceae</taxon>
        <taxon>BOP clade</taxon>
        <taxon>Oryzoideae</taxon>
        <taxon>Oryzeae</taxon>
        <taxon>Oryzinae</taxon>
        <taxon>Oryza</taxon>
        <taxon>Oryza sativa</taxon>
    </lineage>
</organism>
<dbReference type="AlphaFoldDB" id="A0A0P0Y5A0"/>
<proteinExistence type="predicted"/>
<dbReference type="InParanoid" id="A0A0P0Y5A0"/>
<reference evidence="2 3" key="3">
    <citation type="journal article" date="2013" name="Rice">
        <title>Improvement of the Oryza sativa Nipponbare reference genome using next generation sequence and optical map data.</title>
        <authorList>
            <person name="Kawahara Y."/>
            <person name="de la Bastide M."/>
            <person name="Hamilton J.P."/>
            <person name="Kanamori H."/>
            <person name="McCombie W.R."/>
            <person name="Ouyang S."/>
            <person name="Schwartz D.C."/>
            <person name="Tanaka T."/>
            <person name="Wu J."/>
            <person name="Zhou S."/>
            <person name="Childs K.L."/>
            <person name="Davidson R.M."/>
            <person name="Lin H."/>
            <person name="Quesada-Ocampo L."/>
            <person name="Vaillancourt B."/>
            <person name="Sakai H."/>
            <person name="Lee S.S."/>
            <person name="Kim J."/>
            <person name="Numa H."/>
            <person name="Itoh T."/>
            <person name="Buell C.R."/>
            <person name="Matsumoto T."/>
        </authorList>
    </citation>
    <scope>NUCLEOTIDE SEQUENCE [LARGE SCALE GENOMIC DNA]</scope>
    <source>
        <strain evidence="3">cv. Nipponbare</strain>
    </source>
</reference>
<reference evidence="3" key="1">
    <citation type="journal article" date="2005" name="Nature">
        <title>The map-based sequence of the rice genome.</title>
        <authorList>
            <consortium name="International rice genome sequencing project (IRGSP)"/>
            <person name="Matsumoto T."/>
            <person name="Wu J."/>
            <person name="Kanamori H."/>
            <person name="Katayose Y."/>
            <person name="Fujisawa M."/>
            <person name="Namiki N."/>
            <person name="Mizuno H."/>
            <person name="Yamamoto K."/>
            <person name="Antonio B.A."/>
            <person name="Baba T."/>
            <person name="Sakata K."/>
            <person name="Nagamura Y."/>
            <person name="Aoki H."/>
            <person name="Arikawa K."/>
            <person name="Arita K."/>
            <person name="Bito T."/>
            <person name="Chiden Y."/>
            <person name="Fujitsuka N."/>
            <person name="Fukunaka R."/>
            <person name="Hamada M."/>
            <person name="Harada C."/>
            <person name="Hayashi A."/>
            <person name="Hijishita S."/>
            <person name="Honda M."/>
            <person name="Hosokawa S."/>
            <person name="Ichikawa Y."/>
            <person name="Idonuma A."/>
            <person name="Iijima M."/>
            <person name="Ikeda M."/>
            <person name="Ikeno M."/>
            <person name="Ito K."/>
            <person name="Ito S."/>
            <person name="Ito T."/>
            <person name="Ito Y."/>
            <person name="Ito Y."/>
            <person name="Iwabuchi A."/>
            <person name="Kamiya K."/>
            <person name="Karasawa W."/>
            <person name="Kurita K."/>
            <person name="Katagiri S."/>
            <person name="Kikuta A."/>
            <person name="Kobayashi H."/>
            <person name="Kobayashi N."/>
            <person name="Machita K."/>
            <person name="Maehara T."/>
            <person name="Masukawa M."/>
            <person name="Mizubayashi T."/>
            <person name="Mukai Y."/>
            <person name="Nagasaki H."/>
            <person name="Nagata Y."/>
            <person name="Naito S."/>
            <person name="Nakashima M."/>
            <person name="Nakama Y."/>
            <person name="Nakamichi Y."/>
            <person name="Nakamura M."/>
            <person name="Meguro A."/>
            <person name="Negishi M."/>
            <person name="Ohta I."/>
            <person name="Ohta T."/>
            <person name="Okamoto M."/>
            <person name="Ono N."/>
            <person name="Saji S."/>
            <person name="Sakaguchi M."/>
            <person name="Sakai K."/>
            <person name="Shibata M."/>
            <person name="Shimokawa T."/>
            <person name="Song J."/>
            <person name="Takazaki Y."/>
            <person name="Terasawa K."/>
            <person name="Tsugane M."/>
            <person name="Tsuji K."/>
            <person name="Ueda S."/>
            <person name="Waki K."/>
            <person name="Yamagata H."/>
            <person name="Yamamoto M."/>
            <person name="Yamamoto S."/>
            <person name="Yamane H."/>
            <person name="Yoshiki S."/>
            <person name="Yoshihara R."/>
            <person name="Yukawa K."/>
            <person name="Zhong H."/>
            <person name="Yano M."/>
            <person name="Yuan Q."/>
            <person name="Ouyang S."/>
            <person name="Liu J."/>
            <person name="Jones K.M."/>
            <person name="Gansberger K."/>
            <person name="Moffat K."/>
            <person name="Hill J."/>
            <person name="Bera J."/>
            <person name="Fadrosh D."/>
            <person name="Jin S."/>
            <person name="Johri S."/>
            <person name="Kim M."/>
            <person name="Overton L."/>
            <person name="Reardon M."/>
            <person name="Tsitrin T."/>
            <person name="Vuong H."/>
            <person name="Weaver B."/>
            <person name="Ciecko A."/>
            <person name="Tallon L."/>
            <person name="Jackson J."/>
            <person name="Pai G."/>
            <person name="Aken S.V."/>
            <person name="Utterback T."/>
            <person name="Reidmuller S."/>
            <person name="Feldblyum T."/>
            <person name="Hsiao J."/>
            <person name="Zismann V."/>
            <person name="Iobst S."/>
            <person name="de Vazeille A.R."/>
            <person name="Buell C.R."/>
            <person name="Ying K."/>
            <person name="Li Y."/>
            <person name="Lu T."/>
            <person name="Huang Y."/>
            <person name="Zhao Q."/>
            <person name="Feng Q."/>
            <person name="Zhang L."/>
            <person name="Zhu J."/>
            <person name="Weng Q."/>
            <person name="Mu J."/>
            <person name="Lu Y."/>
            <person name="Fan D."/>
            <person name="Liu Y."/>
            <person name="Guan J."/>
            <person name="Zhang Y."/>
            <person name="Yu S."/>
            <person name="Liu X."/>
            <person name="Zhang Y."/>
            <person name="Hong G."/>
            <person name="Han B."/>
            <person name="Choisne N."/>
            <person name="Demange N."/>
            <person name="Orjeda G."/>
            <person name="Samain S."/>
            <person name="Cattolico L."/>
            <person name="Pelletier E."/>
            <person name="Couloux A."/>
            <person name="Segurens B."/>
            <person name="Wincker P."/>
            <person name="D'Hont A."/>
            <person name="Scarpelli C."/>
            <person name="Weissenbach J."/>
            <person name="Salanoubat M."/>
            <person name="Quetier F."/>
            <person name="Yu Y."/>
            <person name="Kim H.R."/>
            <person name="Rambo T."/>
            <person name="Currie J."/>
            <person name="Collura K."/>
            <person name="Luo M."/>
            <person name="Yang T."/>
            <person name="Ammiraju J.S.S."/>
            <person name="Engler F."/>
            <person name="Soderlund C."/>
            <person name="Wing R.A."/>
            <person name="Palmer L.E."/>
            <person name="de la Bastide M."/>
            <person name="Spiegel L."/>
            <person name="Nascimento L."/>
            <person name="Zutavern T."/>
            <person name="O'Shaughnessy A."/>
            <person name="Dike S."/>
            <person name="Dedhia N."/>
            <person name="Preston R."/>
            <person name="Balija V."/>
            <person name="McCombie W.R."/>
            <person name="Chow T."/>
            <person name="Chen H."/>
            <person name="Chung M."/>
            <person name="Chen C."/>
            <person name="Shaw J."/>
            <person name="Wu H."/>
            <person name="Hsiao K."/>
            <person name="Chao Y."/>
            <person name="Chu M."/>
            <person name="Cheng C."/>
            <person name="Hour A."/>
            <person name="Lee P."/>
            <person name="Lin S."/>
            <person name="Lin Y."/>
            <person name="Liou J."/>
            <person name="Liu S."/>
            <person name="Hsing Y."/>
            <person name="Raghuvanshi S."/>
            <person name="Mohanty A."/>
            <person name="Bharti A.K."/>
            <person name="Gaur A."/>
            <person name="Gupta V."/>
            <person name="Kumar D."/>
            <person name="Ravi V."/>
            <person name="Vij S."/>
            <person name="Kapur A."/>
            <person name="Khurana P."/>
            <person name="Khurana P."/>
            <person name="Khurana J.P."/>
            <person name="Tyagi A.K."/>
            <person name="Gaikwad K."/>
            <person name="Singh A."/>
            <person name="Dalal V."/>
            <person name="Srivastava S."/>
            <person name="Dixit A."/>
            <person name="Pal A.K."/>
            <person name="Ghazi I.A."/>
            <person name="Yadav M."/>
            <person name="Pandit A."/>
            <person name="Bhargava A."/>
            <person name="Sureshbabu K."/>
            <person name="Batra K."/>
            <person name="Sharma T.R."/>
            <person name="Mohapatra T."/>
            <person name="Singh N.K."/>
            <person name="Messing J."/>
            <person name="Nelson A.B."/>
            <person name="Fuks G."/>
            <person name="Kavchok S."/>
            <person name="Keizer G."/>
            <person name="Linton E."/>
            <person name="Llaca V."/>
            <person name="Song R."/>
            <person name="Tanyolac B."/>
            <person name="Young S."/>
            <person name="Ho-Il K."/>
            <person name="Hahn J.H."/>
            <person name="Sangsakoo G."/>
            <person name="Vanavichit A."/>
            <person name="de Mattos Luiz.A.T."/>
            <person name="Zimmer P.D."/>
            <person name="Malone G."/>
            <person name="Dellagostin O."/>
            <person name="de Oliveira A.C."/>
            <person name="Bevan M."/>
            <person name="Bancroft I."/>
            <person name="Minx P."/>
            <person name="Cordum H."/>
            <person name="Wilson R."/>
            <person name="Cheng Z."/>
            <person name="Jin W."/>
            <person name="Jiang J."/>
            <person name="Leong S.A."/>
            <person name="Iwama H."/>
            <person name="Gojobori T."/>
            <person name="Itoh T."/>
            <person name="Niimura Y."/>
            <person name="Fujii Y."/>
            <person name="Habara T."/>
            <person name="Sakai H."/>
            <person name="Sato Y."/>
            <person name="Wilson G."/>
            <person name="Kumar K."/>
            <person name="McCouch S."/>
            <person name="Juretic N."/>
            <person name="Hoen D."/>
            <person name="Wright S."/>
            <person name="Bruskiewich R."/>
            <person name="Bureau T."/>
            <person name="Miyao A."/>
            <person name="Hirochika H."/>
            <person name="Nishikawa T."/>
            <person name="Kadowaki K."/>
            <person name="Sugiura M."/>
            <person name="Burr B."/>
            <person name="Sasaki T."/>
        </authorList>
    </citation>
    <scope>NUCLEOTIDE SEQUENCE [LARGE SCALE GENOMIC DNA]</scope>
    <source>
        <strain evidence="3">cv. Nipponbare</strain>
    </source>
</reference>
<evidence type="ECO:0000313" key="3">
    <source>
        <dbReference type="Proteomes" id="UP000059680"/>
    </source>
</evidence>
<dbReference type="Gramene" id="Os11t0673150-00">
    <property type="protein sequence ID" value="Os11t0673150-00"/>
    <property type="gene ID" value="Os11g0673150"/>
</dbReference>
<keyword evidence="3" id="KW-1185">Reference proteome</keyword>
<name>A0A0P0Y5A0_ORYSJ</name>
<feature type="region of interest" description="Disordered" evidence="1">
    <location>
        <begin position="80"/>
        <end position="100"/>
    </location>
</feature>
<sequence length="117" mass="13206">MGEAVVMMPSDLELAGEVPGVHCKATERHDVGQRRQAMDHPELLVHGRQRWVRPRHLRVLRKPDLAADAEVFLDLVPPHHHLGHGRENQKVGKVKTKGGDQESKLIALNGRCRLPRM</sequence>
<dbReference type="Proteomes" id="UP000059680">
    <property type="component" value="Chromosome 11"/>
</dbReference>
<accession>A0A0P0Y5A0</accession>
<evidence type="ECO:0000313" key="2">
    <source>
        <dbReference type="EMBL" id="BAT15212.1"/>
    </source>
</evidence>
<gene>
    <name evidence="2" type="ordered locus">Os11g0673150</name>
    <name evidence="2" type="ORF">OSNPB_110673150</name>
</gene>
<dbReference type="PaxDb" id="39947-A0A0P0Y5A0"/>
<reference evidence="2 3" key="2">
    <citation type="journal article" date="2013" name="Plant Cell Physiol.">
        <title>Rice Annotation Project Database (RAP-DB): an integrative and interactive database for rice genomics.</title>
        <authorList>
            <person name="Sakai H."/>
            <person name="Lee S.S."/>
            <person name="Tanaka T."/>
            <person name="Numa H."/>
            <person name="Kim J."/>
            <person name="Kawahara Y."/>
            <person name="Wakimoto H."/>
            <person name="Yang C.C."/>
            <person name="Iwamoto M."/>
            <person name="Abe T."/>
            <person name="Yamada Y."/>
            <person name="Muto A."/>
            <person name="Inokuchi H."/>
            <person name="Ikemura T."/>
            <person name="Matsumoto T."/>
            <person name="Sasaki T."/>
            <person name="Itoh T."/>
        </authorList>
    </citation>
    <scope>NUCLEOTIDE SEQUENCE [LARGE SCALE GENOMIC DNA]</scope>
    <source>
        <strain evidence="3">cv. Nipponbare</strain>
    </source>
</reference>
<protein>
    <submittedName>
        <fullName evidence="2">Os11g0673150 protein</fullName>
    </submittedName>
</protein>
<dbReference type="EMBL" id="AP014967">
    <property type="protein sequence ID" value="BAT15212.1"/>
    <property type="molecule type" value="Genomic_DNA"/>
</dbReference>